<evidence type="ECO:0008006" key="2">
    <source>
        <dbReference type="Google" id="ProtNLM"/>
    </source>
</evidence>
<name>X1R5E0_9ZZZZ</name>
<gene>
    <name evidence="1" type="ORF">S06H3_57330</name>
</gene>
<dbReference type="SUPFAM" id="SSF110296">
    <property type="entry name" value="Oligoxyloglucan reducing end-specific cellobiohydrolase"/>
    <property type="match status" value="1"/>
</dbReference>
<organism evidence="1">
    <name type="scientific">marine sediment metagenome</name>
    <dbReference type="NCBI Taxonomy" id="412755"/>
    <lineage>
        <taxon>unclassified sequences</taxon>
        <taxon>metagenomes</taxon>
        <taxon>ecological metagenomes</taxon>
    </lineage>
</organism>
<reference evidence="1" key="1">
    <citation type="journal article" date="2014" name="Front. Microbiol.">
        <title>High frequency of phylogenetically diverse reductive dehalogenase-homologous genes in deep subseafloor sedimentary metagenomes.</title>
        <authorList>
            <person name="Kawai M."/>
            <person name="Futagami T."/>
            <person name="Toyoda A."/>
            <person name="Takaki Y."/>
            <person name="Nishi S."/>
            <person name="Hori S."/>
            <person name="Arai W."/>
            <person name="Tsubouchi T."/>
            <person name="Morono Y."/>
            <person name="Uchiyama I."/>
            <person name="Ito T."/>
            <person name="Fujiyama A."/>
            <person name="Inagaki F."/>
            <person name="Takami H."/>
        </authorList>
    </citation>
    <scope>NUCLEOTIDE SEQUENCE</scope>
    <source>
        <strain evidence="1">Expedition CK06-06</strain>
    </source>
</reference>
<dbReference type="AlphaFoldDB" id="X1R5E0"/>
<protein>
    <recommendedName>
        <fullName evidence="2">Sortilin N-terminal domain-containing protein</fullName>
    </recommendedName>
</protein>
<dbReference type="EMBL" id="BARV01036988">
    <property type="protein sequence ID" value="GAI58345.1"/>
    <property type="molecule type" value="Genomic_DNA"/>
</dbReference>
<dbReference type="CDD" id="cd15482">
    <property type="entry name" value="Sialidase_non-viral"/>
    <property type="match status" value="1"/>
</dbReference>
<feature type="non-terminal residue" evidence="1">
    <location>
        <position position="223"/>
    </location>
</feature>
<dbReference type="Gene3D" id="2.130.10.10">
    <property type="entry name" value="YVTN repeat-like/Quinoprotein amine dehydrogenase"/>
    <property type="match status" value="1"/>
</dbReference>
<accession>X1R5E0</accession>
<dbReference type="InterPro" id="IPR015943">
    <property type="entry name" value="WD40/YVTN_repeat-like_dom_sf"/>
</dbReference>
<comment type="caution">
    <text evidence="1">The sequence shown here is derived from an EMBL/GenBank/DDBJ whole genome shotgun (WGS) entry which is preliminary data.</text>
</comment>
<sequence length="223" mass="23901">LVAKKKSLVTCLGLILLLFSCLFPFAGTELVSASPDKLKWSIVDTPSEEGNVVVSPSEINAIVVGSDDETFYAIDIPHSKVYKSTDGGVTWEDDLTDALTEEGATLPAWDVAVAPDDRELVAVVTNNRTAVYVSEDGGKEWVNTNLPDLGALLISDIAISPEYGDDRDIAIGTRNPDGSTNGDIWVIRRLGFPSWEAVGLNMDVNSIAFSPGYERDGVILAIA</sequence>
<feature type="non-terminal residue" evidence="1">
    <location>
        <position position="1"/>
    </location>
</feature>
<evidence type="ECO:0000313" key="1">
    <source>
        <dbReference type="EMBL" id="GAI58345.1"/>
    </source>
</evidence>
<proteinExistence type="predicted"/>